<keyword evidence="2" id="KW-1185">Reference proteome</keyword>
<organism evidence="1 2">
    <name type="scientific">Hypoxylon rubiginosum</name>
    <dbReference type="NCBI Taxonomy" id="110542"/>
    <lineage>
        <taxon>Eukaryota</taxon>
        <taxon>Fungi</taxon>
        <taxon>Dikarya</taxon>
        <taxon>Ascomycota</taxon>
        <taxon>Pezizomycotina</taxon>
        <taxon>Sordariomycetes</taxon>
        <taxon>Xylariomycetidae</taxon>
        <taxon>Xylariales</taxon>
        <taxon>Hypoxylaceae</taxon>
        <taxon>Hypoxylon</taxon>
    </lineage>
</organism>
<protein>
    <submittedName>
        <fullName evidence="1">Uncharacterized protein</fullName>
    </submittedName>
</protein>
<dbReference type="EMBL" id="MU393555">
    <property type="protein sequence ID" value="KAI4861355.1"/>
    <property type="molecule type" value="Genomic_DNA"/>
</dbReference>
<name>A0ACB9YPJ5_9PEZI</name>
<evidence type="ECO:0000313" key="2">
    <source>
        <dbReference type="Proteomes" id="UP001497700"/>
    </source>
</evidence>
<reference evidence="1 2" key="1">
    <citation type="journal article" date="2022" name="New Phytol.">
        <title>Ecological generalism drives hyperdiversity of secondary metabolite gene clusters in xylarialean endophytes.</title>
        <authorList>
            <person name="Franco M.E.E."/>
            <person name="Wisecaver J.H."/>
            <person name="Arnold A.E."/>
            <person name="Ju Y.M."/>
            <person name="Slot J.C."/>
            <person name="Ahrendt S."/>
            <person name="Moore L.P."/>
            <person name="Eastman K.E."/>
            <person name="Scott K."/>
            <person name="Konkel Z."/>
            <person name="Mondo S.J."/>
            <person name="Kuo A."/>
            <person name="Hayes R.D."/>
            <person name="Haridas S."/>
            <person name="Andreopoulos B."/>
            <person name="Riley R."/>
            <person name="LaButti K."/>
            <person name="Pangilinan J."/>
            <person name="Lipzen A."/>
            <person name="Amirebrahimi M."/>
            <person name="Yan J."/>
            <person name="Adam C."/>
            <person name="Keymanesh K."/>
            <person name="Ng V."/>
            <person name="Louie K."/>
            <person name="Northen T."/>
            <person name="Drula E."/>
            <person name="Henrissat B."/>
            <person name="Hsieh H.M."/>
            <person name="Youens-Clark K."/>
            <person name="Lutzoni F."/>
            <person name="Miadlikowska J."/>
            <person name="Eastwood D.C."/>
            <person name="Hamelin R.C."/>
            <person name="Grigoriev I.V."/>
            <person name="U'Ren J.M."/>
        </authorList>
    </citation>
    <scope>NUCLEOTIDE SEQUENCE [LARGE SCALE GENOMIC DNA]</scope>
    <source>
        <strain evidence="1 2">CBS 119005</strain>
    </source>
</reference>
<evidence type="ECO:0000313" key="1">
    <source>
        <dbReference type="EMBL" id="KAI4861355.1"/>
    </source>
</evidence>
<accession>A0ACB9YPJ5</accession>
<gene>
    <name evidence="1" type="ORF">F4820DRAFT_70764</name>
</gene>
<comment type="caution">
    <text evidence="1">The sequence shown here is derived from an EMBL/GenBank/DDBJ whole genome shotgun (WGS) entry which is preliminary data.</text>
</comment>
<sequence>MATLPSFAPFPEAPWRDHIVPEEWEACLSNWITLAEAHLSLSDDQFALLSAKDESLLSFLSSFMSETALNGATVLGTSKAARDLFRQCFVLVSKCLQIPSPPHSLLQWEFLSDFCRVYSKRRTSSLISRVSHKPQLTTSLNALKKWLILTLDSGLKGDLKALESRLKRLNHLVHTSPDVATFFLAGSDFIDGLINCFRIMNPPLRKALVTTAYLCLIGLTEGDPPNFSMLTDQLYSLKGAAESHKAGPLNVNDSMVAELVTVTPILKQVQRRLEESGSSTTRWRSVITTLEGFKKPGGNVRPKRPIKRKIDKGKGIVTEENDEVPGEMRMHRMSQISQIQDLFSDLGSGFISQLLDEYGDDTEQVVAHLLEDDLPSHLAAADHTKELSPERSRRKSRDIAPRPTPPQIPVRHNVFDDDEFDQLAVDLSNVHFGKRNPDKSADDILNDRSSAPNRAAILSALSAFDADDDERDDTYDAADAGLVVNDGTAEDADDKRKDANEEVLFRTYQSDPKAFDRDAATRRSNTRAKLKQQTGMTDETIEGWAVMLARTPHQMRQLEAKYSAFGGEQPILAPTAWRASPADSVAEDSEADGSGTNTPRGGSRGRGRGGRGGGRGGRGGRGGNVAGPSGEKDTENARRRKEASKGSRANHNRRDQRARKMARGGFPG</sequence>
<proteinExistence type="predicted"/>
<dbReference type="Proteomes" id="UP001497700">
    <property type="component" value="Unassembled WGS sequence"/>
</dbReference>